<dbReference type="Proteomes" id="UP000220605">
    <property type="component" value="Unassembled WGS sequence"/>
</dbReference>
<dbReference type="AlphaFoldDB" id="A0A565A4R0"/>
<organism evidence="1">
    <name type="scientific">Plasmodium vivax</name>
    <name type="common">malaria parasite P. vivax</name>
    <dbReference type="NCBI Taxonomy" id="5855"/>
    <lineage>
        <taxon>Eukaryota</taxon>
        <taxon>Sar</taxon>
        <taxon>Alveolata</taxon>
        <taxon>Apicomplexa</taxon>
        <taxon>Aconoidasida</taxon>
        <taxon>Haemosporida</taxon>
        <taxon>Plasmodiidae</taxon>
        <taxon>Plasmodium</taxon>
        <taxon>Plasmodium (Plasmodium)</taxon>
    </lineage>
</organism>
<dbReference type="VEuPathDB" id="PlasmoDB:PVW1_100007000"/>
<dbReference type="VEuPathDB" id="PlasmoDB:PVP01_0004880"/>
<sequence>MRGRVKSTDFSQLFKSSQSELYSEKFYEAMNIGSEDLDIYNQICNDITVNYREKEGMKLICRKYLRFLETSKSWGERVSGYDVSLLLNYWLYDKLTQIYRDTRSHLIYAGFSALQLIWSKFNPSRTEEEYYKKCKPKLDMVDHTDWKKRKELYDYCINYDLISPTCSFFEDQCLKYCEYIEKIKESGIYDHFENICSRGNDNCPHFYSRCEKYNPKTVLNTLKCPERVKAQEKYTRGAGDMHQLQQQVEAPASAQGTEATNETSEIGVKVTNSVLGAAPVLLTATALYRYTPLGPWIRRFGGGRTNSMGAIDMVPTYMQETGDIFSDHEANYISYQPM</sequence>
<name>A0A565A4R0_PLAVI</name>
<dbReference type="EMBL" id="FLZR02000013">
    <property type="protein sequence ID" value="VUZ99774.1"/>
    <property type="molecule type" value="Genomic_DNA"/>
</dbReference>
<evidence type="ECO:0000313" key="1">
    <source>
        <dbReference type="EMBL" id="VUZ99774.1"/>
    </source>
</evidence>
<reference evidence="1" key="1">
    <citation type="submission" date="2016-07" db="EMBL/GenBank/DDBJ databases">
        <authorList>
            <consortium name="Pathogen Informatics"/>
        </authorList>
    </citation>
    <scope>NUCLEOTIDE SEQUENCE</scope>
</reference>
<gene>
    <name evidence="1" type="ORF">PVP01_0004880</name>
</gene>
<dbReference type="VEuPathDB" id="PlasmoDB:PVX_103665"/>
<accession>A0A565A4R0</accession>
<protein>
    <submittedName>
        <fullName evidence="1">VIR protein</fullName>
    </submittedName>
</protein>
<dbReference type="InterPro" id="IPR008780">
    <property type="entry name" value="Plasmodium_Vir"/>
</dbReference>
<proteinExistence type="predicted"/>
<dbReference type="VEuPathDB" id="PlasmoDB:PVPAM_040010900"/>
<dbReference type="Pfam" id="PF05795">
    <property type="entry name" value="Plasmodium_Vir"/>
    <property type="match status" value="1"/>
</dbReference>
<dbReference type="OrthoDB" id="10421562at2759"/>